<keyword evidence="3" id="KW-0560">Oxidoreductase</keyword>
<dbReference type="GO" id="GO:0048038">
    <property type="term" value="F:quinone binding"/>
    <property type="evidence" value="ECO:0007669"/>
    <property type="project" value="InterPro"/>
</dbReference>
<dbReference type="GO" id="GO:0008876">
    <property type="term" value="F:quinoprotein glucose dehydrogenase activity"/>
    <property type="evidence" value="ECO:0007669"/>
    <property type="project" value="TreeGrafter"/>
</dbReference>
<protein>
    <recommendedName>
        <fullName evidence="4">Pyrrolo-quinoline quinone repeat domain-containing protein</fullName>
    </recommendedName>
</protein>
<organism evidence="5">
    <name type="scientific">marine metagenome</name>
    <dbReference type="NCBI Taxonomy" id="408172"/>
    <lineage>
        <taxon>unclassified sequences</taxon>
        <taxon>metagenomes</taxon>
        <taxon>ecological metagenomes</taxon>
    </lineage>
</organism>
<dbReference type="InterPro" id="IPR018391">
    <property type="entry name" value="PQQ_b-propeller_rpt"/>
</dbReference>
<dbReference type="PANTHER" id="PTHR32303:SF4">
    <property type="entry name" value="QUINOPROTEIN GLUCOSE DEHYDROGENASE"/>
    <property type="match status" value="1"/>
</dbReference>
<dbReference type="SMART" id="SM00564">
    <property type="entry name" value="PQQ"/>
    <property type="match status" value="6"/>
</dbReference>
<evidence type="ECO:0000256" key="2">
    <source>
        <dbReference type="ARBA" id="ARBA00008156"/>
    </source>
</evidence>
<dbReference type="CDD" id="cd10280">
    <property type="entry name" value="PQQ_mGDH"/>
    <property type="match status" value="1"/>
</dbReference>
<proteinExistence type="inferred from homology"/>
<dbReference type="Pfam" id="PF01011">
    <property type="entry name" value="PQQ"/>
    <property type="match status" value="1"/>
</dbReference>
<evidence type="ECO:0000259" key="4">
    <source>
        <dbReference type="Pfam" id="PF01011"/>
    </source>
</evidence>
<comment type="cofactor">
    <cofactor evidence="1">
        <name>pyrroloquinoline quinone</name>
        <dbReference type="ChEBI" id="CHEBI:58442"/>
    </cofactor>
</comment>
<dbReference type="AlphaFoldDB" id="A0A381UL98"/>
<evidence type="ECO:0000313" key="5">
    <source>
        <dbReference type="EMBL" id="SVA28952.1"/>
    </source>
</evidence>
<dbReference type="SUPFAM" id="SSF50998">
    <property type="entry name" value="Quinoprotein alcohol dehydrogenase-like"/>
    <property type="match status" value="1"/>
</dbReference>
<name>A0A381UL98_9ZZZZ</name>
<reference evidence="5" key="1">
    <citation type="submission" date="2018-05" db="EMBL/GenBank/DDBJ databases">
        <authorList>
            <person name="Lanie J.A."/>
            <person name="Ng W.-L."/>
            <person name="Kazmierczak K.M."/>
            <person name="Andrzejewski T.M."/>
            <person name="Davidsen T.M."/>
            <person name="Wayne K.J."/>
            <person name="Tettelin H."/>
            <person name="Glass J.I."/>
            <person name="Rusch D."/>
            <person name="Podicherti R."/>
            <person name="Tsui H.-C.T."/>
            <person name="Winkler M.E."/>
        </authorList>
    </citation>
    <scope>NUCLEOTIDE SEQUENCE</scope>
</reference>
<dbReference type="InterPro" id="IPR017511">
    <property type="entry name" value="PQQ_mDH"/>
</dbReference>
<evidence type="ECO:0000256" key="3">
    <source>
        <dbReference type="ARBA" id="ARBA00023002"/>
    </source>
</evidence>
<evidence type="ECO:0000256" key="1">
    <source>
        <dbReference type="ARBA" id="ARBA00001931"/>
    </source>
</evidence>
<dbReference type="Gene3D" id="2.140.10.10">
    <property type="entry name" value="Quinoprotein alcohol dehydrogenase-like superfamily"/>
    <property type="match status" value="1"/>
</dbReference>
<sequence>MAVPSWGQDWSYYGFDPGGSRFSPLTQINRGNVNQLQLAWSFRHGDLERNPDRKAFAAFHATPILVPESAGRSLIFCTPFHRVIALNPGTGEQRWSFDPKVSYGLFPTRLKCLGVAYWHDQQASGNVACTHRIYVGTSDRRLFALDARSGQACTDFGVNGQVDVNPLIKSTPPVPENLWGIVFAAPPVVVNGVVVIGGINNMKNQYASAANGSIRAFDGRTGALRWAFDPIPHDPGDPEFNRWKPDSLAKTGGANVWSLLSVDQDRDLVFLPTASASPNFYGGTRPGDNRYANSLVALRGSTGEVVWHFQLIHHDVWDWDLPAQPILVDITRDGERIPVVVQLTKSSMVFVFHRETGEPFFPVEERAVPTDGVSGEVLSPTQPFPVKPPLLMKTGIQPGDAWGMNFYERGKCRKLIAGARYGDIFTPPSTEGLIMFPGTGGGMNWGGGAYDPDRNLLITSVSQLGMWFELMPASEADLNAPFDPSVGAPMGPKAPIRGTPYALKQGVLLSPTFMPCTAPPWSSLVGVDLAAGEISWSVPLGVIDKMARMPLPMKWGTPTAGGPITTASGLVLVGSTADRRMRAFDVDNGDELWVTELPSSAHATPMTYEVAGRQFVVIAAGGHVFINANEINDYLLAYALPQ</sequence>
<dbReference type="GO" id="GO:0016020">
    <property type="term" value="C:membrane"/>
    <property type="evidence" value="ECO:0007669"/>
    <property type="project" value="InterPro"/>
</dbReference>
<dbReference type="EMBL" id="UINC01006672">
    <property type="protein sequence ID" value="SVA28952.1"/>
    <property type="molecule type" value="Genomic_DNA"/>
</dbReference>
<feature type="domain" description="Pyrrolo-quinoline quinone repeat" evidence="4">
    <location>
        <begin position="10"/>
        <end position="616"/>
    </location>
</feature>
<gene>
    <name evidence="5" type="ORF">METZ01_LOCUS81806</name>
</gene>
<comment type="similarity">
    <text evidence="2">Belongs to the bacterial PQQ dehydrogenase family.</text>
</comment>
<dbReference type="InterPro" id="IPR002372">
    <property type="entry name" value="PQQ_rpt_dom"/>
</dbReference>
<accession>A0A381UL98</accession>
<dbReference type="InterPro" id="IPR011047">
    <property type="entry name" value="Quinoprotein_ADH-like_sf"/>
</dbReference>
<dbReference type="PANTHER" id="PTHR32303">
    <property type="entry name" value="QUINOPROTEIN ALCOHOL DEHYDROGENASE (CYTOCHROME C)"/>
    <property type="match status" value="1"/>
</dbReference>